<keyword evidence="2" id="KW-0479">Metal-binding</keyword>
<keyword evidence="3" id="KW-0539">Nucleus</keyword>
<name>A0AB34KT90_9PEZI</name>
<dbReference type="RefSeq" id="XP_069229660.1">
    <property type="nucleotide sequence ID" value="XM_069373830.1"/>
</dbReference>
<evidence type="ECO:0000259" key="5">
    <source>
        <dbReference type="PROSITE" id="PS50048"/>
    </source>
</evidence>
<keyword evidence="7" id="KW-1185">Reference proteome</keyword>
<evidence type="ECO:0000256" key="2">
    <source>
        <dbReference type="ARBA" id="ARBA00022723"/>
    </source>
</evidence>
<feature type="compositionally biased region" description="Low complexity" evidence="4">
    <location>
        <begin position="608"/>
        <end position="620"/>
    </location>
</feature>
<organism evidence="6 7">
    <name type="scientific">Cladosporium halotolerans</name>
    <dbReference type="NCBI Taxonomy" id="1052096"/>
    <lineage>
        <taxon>Eukaryota</taxon>
        <taxon>Fungi</taxon>
        <taxon>Dikarya</taxon>
        <taxon>Ascomycota</taxon>
        <taxon>Pezizomycotina</taxon>
        <taxon>Dothideomycetes</taxon>
        <taxon>Dothideomycetidae</taxon>
        <taxon>Cladosporiales</taxon>
        <taxon>Cladosporiaceae</taxon>
        <taxon>Cladosporium</taxon>
    </lineage>
</organism>
<dbReference type="PANTHER" id="PTHR31001:SF77">
    <property type="entry name" value="TRANSCRIPTION FACTOR, PUTATIVE (AFU_ORTHOLOGUE AFUA_3G12940)-RELATED"/>
    <property type="match status" value="1"/>
</dbReference>
<evidence type="ECO:0000256" key="1">
    <source>
        <dbReference type="ARBA" id="ARBA00004123"/>
    </source>
</evidence>
<dbReference type="SMART" id="SM00066">
    <property type="entry name" value="GAL4"/>
    <property type="match status" value="1"/>
</dbReference>
<feature type="domain" description="Zn(2)-C6 fungal-type" evidence="5">
    <location>
        <begin position="22"/>
        <end position="49"/>
    </location>
</feature>
<feature type="region of interest" description="Disordered" evidence="4">
    <location>
        <begin position="140"/>
        <end position="163"/>
    </location>
</feature>
<dbReference type="SMART" id="SM00906">
    <property type="entry name" value="Fungal_trans"/>
    <property type="match status" value="1"/>
</dbReference>
<comment type="subcellular location">
    <subcellularLocation>
        <location evidence="1">Nucleus</location>
    </subcellularLocation>
</comment>
<dbReference type="GO" id="GO:0006351">
    <property type="term" value="P:DNA-templated transcription"/>
    <property type="evidence" value="ECO:0007669"/>
    <property type="project" value="InterPro"/>
</dbReference>
<dbReference type="Pfam" id="PF04082">
    <property type="entry name" value="Fungal_trans"/>
    <property type="match status" value="1"/>
</dbReference>
<dbReference type="GO" id="GO:0003677">
    <property type="term" value="F:DNA binding"/>
    <property type="evidence" value="ECO:0007669"/>
    <property type="project" value="InterPro"/>
</dbReference>
<gene>
    <name evidence="6" type="ORF">WHR41_05225</name>
</gene>
<feature type="region of interest" description="Disordered" evidence="4">
    <location>
        <begin position="597"/>
        <end position="620"/>
    </location>
</feature>
<evidence type="ECO:0000313" key="7">
    <source>
        <dbReference type="Proteomes" id="UP000803884"/>
    </source>
</evidence>
<feature type="compositionally biased region" description="Acidic residues" evidence="4">
    <location>
        <begin position="142"/>
        <end position="151"/>
    </location>
</feature>
<dbReference type="Proteomes" id="UP000803884">
    <property type="component" value="Unassembled WGS sequence"/>
</dbReference>
<reference evidence="6 7" key="1">
    <citation type="journal article" date="2020" name="Microbiol. Resour. Announc.">
        <title>Draft Genome Sequence of a Cladosporium Species Isolated from the Mesophotic Ascidian Didemnum maculosum.</title>
        <authorList>
            <person name="Gioti A."/>
            <person name="Siaperas R."/>
            <person name="Nikolaivits E."/>
            <person name="Le Goff G."/>
            <person name="Ouazzani J."/>
            <person name="Kotoulas G."/>
            <person name="Topakas E."/>
        </authorList>
    </citation>
    <scope>NUCLEOTIDE SEQUENCE [LARGE SCALE GENOMIC DNA]</scope>
    <source>
        <strain evidence="6 7">TM138-S3</strain>
    </source>
</reference>
<evidence type="ECO:0000256" key="4">
    <source>
        <dbReference type="SAM" id="MobiDB-lite"/>
    </source>
</evidence>
<dbReference type="EMBL" id="JAAQHG020000014">
    <property type="protein sequence ID" value="KAL1586555.1"/>
    <property type="molecule type" value="Genomic_DNA"/>
</dbReference>
<accession>A0AB34KT90</accession>
<dbReference type="InterPro" id="IPR001138">
    <property type="entry name" value="Zn2Cys6_DnaBD"/>
</dbReference>
<dbReference type="Gene3D" id="4.10.240.10">
    <property type="entry name" value="Zn(2)-C6 fungal-type DNA-binding domain"/>
    <property type="match status" value="1"/>
</dbReference>
<dbReference type="InterPro" id="IPR050613">
    <property type="entry name" value="Sec_Metabolite_Reg"/>
</dbReference>
<dbReference type="CDD" id="cd12148">
    <property type="entry name" value="fungal_TF_MHR"/>
    <property type="match status" value="1"/>
</dbReference>
<dbReference type="Pfam" id="PF00172">
    <property type="entry name" value="Zn_clus"/>
    <property type="match status" value="1"/>
</dbReference>
<dbReference type="GeneID" id="96006668"/>
<comment type="caution">
    <text evidence="6">The sequence shown here is derived from an EMBL/GenBank/DDBJ whole genome shotgun (WGS) entry which is preliminary data.</text>
</comment>
<feature type="region of interest" description="Disordered" evidence="4">
    <location>
        <begin position="84"/>
        <end position="114"/>
    </location>
</feature>
<dbReference type="GO" id="GO:0005634">
    <property type="term" value="C:nucleus"/>
    <property type="evidence" value="ECO:0007669"/>
    <property type="project" value="UniProtKB-SubCell"/>
</dbReference>
<sequence>MEDAVEEKRSPTGSEHHVGRLACQACQRKKIKCDRTYPCGQCTRSNLHCNPSTRKQRARHAGKRGVDSELKNRISKLESLVESLSGDVGSVHPSGESESTGTDSNPPPKKYGSEAVPSMRKYVASPFWSSLTSEVQALRDALEEDEPEGDTPESGPPDTLPQTASELNIEYDLIVCPPGRIYVMPGGMMEPTGQVANQILEAYLTNVEPIFRLFHTPTLTSFMRDGSSYLGQPWDTAGNQALKRAVWFAGVNSLSEQECLQITGQAKTDCLNHYKRLVGISLAQADLVNTTDFATLQAFVTYLTASRTSDTTRRMWTLMAVLVRIATAMNLQRAVSKYCTYYTPFQIELRRRMWWRIRYLDVFSSIDRGSELLISSDSYTVSLPTLTNDDLFDEHSTDIPVLEGCDTDMSFVNMCFDACKAIETLLMPELHPGGEVWEKRHKLALDFGTRADTQYMQYFSAGTPFDAFRRAVGESMKASMVLRAIRPMQRHVSTPPRVDSPYVLRMAMENLRSSEMIYNTKEADRWKWQIWVQWHALAVALAGLSSIRGTPLAEETWYLVERQYERSANYVADSKNGMLWKPVEKLYKKAAAFRNAAPKPMPAAQPETQQAPTLDTTTAPPAFDDALAVPNILAPTTDAFQPTSTTFAPTFPNYNFGLPAAASLPMEDMSLGNGTLNTTQDFSAGLGNLDNLATDPTWVDWEQIMNDYADTGDMMAGVQGQTFPFGAQNAQNGNFTSW</sequence>
<dbReference type="CDD" id="cd00067">
    <property type="entry name" value="GAL4"/>
    <property type="match status" value="1"/>
</dbReference>
<evidence type="ECO:0000256" key="3">
    <source>
        <dbReference type="ARBA" id="ARBA00023242"/>
    </source>
</evidence>
<dbReference type="PANTHER" id="PTHR31001">
    <property type="entry name" value="UNCHARACTERIZED TRANSCRIPTIONAL REGULATORY PROTEIN"/>
    <property type="match status" value="1"/>
</dbReference>
<dbReference type="SUPFAM" id="SSF57701">
    <property type="entry name" value="Zn2/Cys6 DNA-binding domain"/>
    <property type="match status" value="1"/>
</dbReference>
<dbReference type="AlphaFoldDB" id="A0AB34KT90"/>
<proteinExistence type="predicted"/>
<dbReference type="InterPro" id="IPR036864">
    <property type="entry name" value="Zn2-C6_fun-type_DNA-bd_sf"/>
</dbReference>
<dbReference type="PROSITE" id="PS50048">
    <property type="entry name" value="ZN2_CY6_FUNGAL_2"/>
    <property type="match status" value="1"/>
</dbReference>
<dbReference type="GO" id="GO:0000981">
    <property type="term" value="F:DNA-binding transcription factor activity, RNA polymerase II-specific"/>
    <property type="evidence" value="ECO:0007669"/>
    <property type="project" value="InterPro"/>
</dbReference>
<dbReference type="GO" id="GO:0008270">
    <property type="term" value="F:zinc ion binding"/>
    <property type="evidence" value="ECO:0007669"/>
    <property type="project" value="InterPro"/>
</dbReference>
<dbReference type="InterPro" id="IPR007219">
    <property type="entry name" value="XnlR_reg_dom"/>
</dbReference>
<protein>
    <recommendedName>
        <fullName evidence="5">Zn(2)-C6 fungal-type domain-containing protein</fullName>
    </recommendedName>
</protein>
<evidence type="ECO:0000313" key="6">
    <source>
        <dbReference type="EMBL" id="KAL1586555.1"/>
    </source>
</evidence>